<dbReference type="AlphaFoldDB" id="A0A485L592"/>
<dbReference type="Pfam" id="PF00255">
    <property type="entry name" value="GSHPx"/>
    <property type="match status" value="1"/>
</dbReference>
<dbReference type="EMBL" id="CAADRA010005776">
    <property type="protein sequence ID" value="VFT92584.1"/>
    <property type="molecule type" value="Genomic_DNA"/>
</dbReference>
<feature type="signal peptide" evidence="6">
    <location>
        <begin position="1"/>
        <end position="21"/>
    </location>
</feature>
<dbReference type="InterPro" id="IPR036249">
    <property type="entry name" value="Thioredoxin-like_sf"/>
</dbReference>
<dbReference type="PANTHER" id="PTHR11592:SF78">
    <property type="entry name" value="GLUTATHIONE PEROXIDASE"/>
    <property type="match status" value="1"/>
</dbReference>
<dbReference type="GO" id="GO:0004601">
    <property type="term" value="F:peroxidase activity"/>
    <property type="evidence" value="ECO:0007669"/>
    <property type="project" value="UniProtKB-KW"/>
</dbReference>
<proteinExistence type="inferred from homology"/>
<evidence type="ECO:0000313" key="9">
    <source>
        <dbReference type="Proteomes" id="UP000332933"/>
    </source>
</evidence>
<evidence type="ECO:0000313" key="7">
    <source>
        <dbReference type="EMBL" id="KAF0693202.1"/>
    </source>
</evidence>
<keyword evidence="6" id="KW-0732">Signal</keyword>
<dbReference type="PRINTS" id="PR01011">
    <property type="entry name" value="GLUTPROXDASE"/>
</dbReference>
<dbReference type="PIRSF" id="PIRSF000303">
    <property type="entry name" value="Glutathion_perox"/>
    <property type="match status" value="1"/>
</dbReference>
<sequence>MQRVLCMRLFLVAACAAVAAAISIFDFTVKGAKNEDYPLAKYDYTPVLMVVNVASECGFTDVNYRGLQTLWEEYHQFGFDIIALPCNQFGAQEPGTYDEIIAFAKTNYKVDFDVFQKVDVNGPTTHPLFKWLKDNTDDGDHHRGGDVAWNFEKFLVVDGQPWRRYAHNIPPSEIEDDILYALAHESEFHHEYDVDVDDHDEL</sequence>
<comment type="similarity">
    <text evidence="1 5">Belongs to the glutathione peroxidase family.</text>
</comment>
<evidence type="ECO:0000256" key="3">
    <source>
        <dbReference type="ARBA" id="ARBA00023002"/>
    </source>
</evidence>
<reference evidence="8 9" key="1">
    <citation type="submission" date="2019-03" db="EMBL/GenBank/DDBJ databases">
        <authorList>
            <person name="Gaulin E."/>
            <person name="Dumas B."/>
        </authorList>
    </citation>
    <scope>NUCLEOTIDE SEQUENCE [LARGE SCALE GENOMIC DNA]</scope>
    <source>
        <strain evidence="8">CBS 568.67</strain>
    </source>
</reference>
<evidence type="ECO:0000313" key="8">
    <source>
        <dbReference type="EMBL" id="VFT92584.1"/>
    </source>
</evidence>
<name>A0A485L592_9STRA</name>
<reference evidence="7" key="2">
    <citation type="submission" date="2019-06" db="EMBL/GenBank/DDBJ databases">
        <title>Genomics analysis of Aphanomyces spp. identifies a new class of oomycete effector associated with host adaptation.</title>
        <authorList>
            <person name="Gaulin E."/>
        </authorList>
    </citation>
    <scope>NUCLEOTIDE SEQUENCE</scope>
    <source>
        <strain evidence="7">CBS 578.67</strain>
    </source>
</reference>
<evidence type="ECO:0000256" key="6">
    <source>
        <dbReference type="SAM" id="SignalP"/>
    </source>
</evidence>
<keyword evidence="3 5" id="KW-0560">Oxidoreductase</keyword>
<dbReference type="OrthoDB" id="446890at2759"/>
<dbReference type="PANTHER" id="PTHR11592">
    <property type="entry name" value="GLUTATHIONE PEROXIDASE"/>
    <property type="match status" value="1"/>
</dbReference>
<evidence type="ECO:0000256" key="4">
    <source>
        <dbReference type="PIRSR" id="PIRSR000303-1"/>
    </source>
</evidence>
<organism evidence="8 9">
    <name type="scientific">Aphanomyces stellatus</name>
    <dbReference type="NCBI Taxonomy" id="120398"/>
    <lineage>
        <taxon>Eukaryota</taxon>
        <taxon>Sar</taxon>
        <taxon>Stramenopiles</taxon>
        <taxon>Oomycota</taxon>
        <taxon>Saprolegniomycetes</taxon>
        <taxon>Saprolegniales</taxon>
        <taxon>Verrucalvaceae</taxon>
        <taxon>Aphanomyces</taxon>
    </lineage>
</organism>
<dbReference type="PROSITE" id="PS51355">
    <property type="entry name" value="GLUTATHIONE_PEROXID_3"/>
    <property type="match status" value="1"/>
</dbReference>
<evidence type="ECO:0000256" key="5">
    <source>
        <dbReference type="RuleBase" id="RU000499"/>
    </source>
</evidence>
<evidence type="ECO:0000256" key="1">
    <source>
        <dbReference type="ARBA" id="ARBA00006926"/>
    </source>
</evidence>
<accession>A0A485L592</accession>
<evidence type="ECO:0000256" key="2">
    <source>
        <dbReference type="ARBA" id="ARBA00022559"/>
    </source>
</evidence>
<dbReference type="GO" id="GO:0006979">
    <property type="term" value="P:response to oxidative stress"/>
    <property type="evidence" value="ECO:0007669"/>
    <property type="project" value="InterPro"/>
</dbReference>
<dbReference type="CDD" id="cd00340">
    <property type="entry name" value="GSH_Peroxidase"/>
    <property type="match status" value="1"/>
</dbReference>
<dbReference type="Proteomes" id="UP000332933">
    <property type="component" value="Unassembled WGS sequence"/>
</dbReference>
<dbReference type="EMBL" id="VJMH01005755">
    <property type="protein sequence ID" value="KAF0693202.1"/>
    <property type="molecule type" value="Genomic_DNA"/>
</dbReference>
<keyword evidence="2 5" id="KW-0575">Peroxidase</keyword>
<feature type="active site" evidence="4">
    <location>
        <position position="57"/>
    </location>
</feature>
<keyword evidence="9" id="KW-1185">Reference proteome</keyword>
<gene>
    <name evidence="8" type="primary">Aste57867_15796</name>
    <name evidence="7" type="ORF">As57867_015740</name>
    <name evidence="8" type="ORF">ASTE57867_15796</name>
</gene>
<protein>
    <recommendedName>
        <fullName evidence="5">Glutathione peroxidase</fullName>
    </recommendedName>
</protein>
<feature type="chain" id="PRO_5033437355" description="Glutathione peroxidase" evidence="6">
    <location>
        <begin position="22"/>
        <end position="202"/>
    </location>
</feature>
<dbReference type="InterPro" id="IPR000889">
    <property type="entry name" value="Glutathione_peroxidase"/>
</dbReference>
<dbReference type="SUPFAM" id="SSF52833">
    <property type="entry name" value="Thioredoxin-like"/>
    <property type="match status" value="1"/>
</dbReference>
<dbReference type="Gene3D" id="3.40.30.10">
    <property type="entry name" value="Glutaredoxin"/>
    <property type="match status" value="1"/>
</dbReference>